<dbReference type="InterPro" id="IPR036388">
    <property type="entry name" value="WH-like_DNA-bd_sf"/>
</dbReference>
<feature type="region of interest" description="Disordered" evidence="12">
    <location>
        <begin position="241"/>
        <end position="261"/>
    </location>
</feature>
<feature type="compositionally biased region" description="Low complexity" evidence="12">
    <location>
        <begin position="361"/>
        <end position="372"/>
    </location>
</feature>
<dbReference type="GO" id="GO:0005634">
    <property type="term" value="C:nucleus"/>
    <property type="evidence" value="ECO:0007669"/>
    <property type="project" value="UniProtKB-SubCell"/>
</dbReference>
<evidence type="ECO:0000256" key="11">
    <source>
        <dbReference type="RuleBase" id="RU000682"/>
    </source>
</evidence>
<feature type="compositionally biased region" description="Low complexity" evidence="12">
    <location>
        <begin position="596"/>
        <end position="606"/>
    </location>
</feature>
<keyword evidence="6 9" id="KW-0238">DNA-binding</keyword>
<comment type="similarity">
    <text evidence="2">Belongs to the paired homeobox family.</text>
</comment>
<dbReference type="PROSITE" id="PS51057">
    <property type="entry name" value="PAIRED_2"/>
    <property type="match status" value="1"/>
</dbReference>
<dbReference type="InterPro" id="IPR001356">
    <property type="entry name" value="HD"/>
</dbReference>
<evidence type="ECO:0000256" key="1">
    <source>
        <dbReference type="ARBA" id="ARBA00004123"/>
    </source>
</evidence>
<keyword evidence="5" id="KW-0805">Transcription regulation</keyword>
<dbReference type="STRING" id="36166.T1GJB9"/>
<sequence>MLMTTELMHGHHSQSGIFGCSPAGHSGINQLGGVYVNGRPLPDSTRQKIVELAHSEQDRATFQEFYKFQMDVLVKYWEGIFIYYETGSIKPRAIGGSKPRVATTPVVQKIADYKRECPSIFAWEIRDRLLSEQVCNSDNIPSVSSINRVLRNLASQKEQQVQQQNESVYDKIRIFNGQSPGWTWYPTASTSNPIQNLQSNTNNIDSSSNPTVSVATAVAANSINMRDDIVKRDIFQAEISAHDNTSDASEHNSSTDEDSQIRLRLKRKLQRNRTSFTNEQIDNLEKEFERTHYPDVFARERLAEKIGLPRHVFRIRYLYVWFSNRRAKWRREEKLRTQRRSSEQPSGQSESNLHSLHHHNTSNISSTSSGNTPDPTPNGSQNILNDSNSNASSSNGETLQERLPSTDVGNDHPVENVHSSTTPRLPLNSGFNMYSSLPQPIADNYSSLTSTCLQQQRDSYAYMFHDPLSAYAVHARTTCNPTVAHQQTHITTYNNNPNNNSPSNTGMDLQVLTEKLANALNDNYDVTHMDTVISVIATLENSEITKEQLESTRLAKFINELRKKTTSDNLARRSKNLLKKWREMVCLRPQVEFADSNSNSNFPSLPNKKKRKKKSVSPTPFAVTEDLSLSNSSLSTPSLAVNEKTELTFAGRFTDATSQEKNVDGDPPPKKRGRKKGSCDLKLLSVATGGQKKIKTTQELLADIQGRKCIDLQESSTSSGSSESYTPENSNHLLPNGSFQLIEYSYSYPGNEIETEIEAIRAQIPPVSLNDIVDSNPSFPCTCFLKQIEVIKEDDQTKMESVDDNIEIKSIIKTQKNLKKVSTPITVKREAMKKSIFDFDYEEGNDPLDDILREVKQDVNDIDIKNIVNIPEINSTDTFRSDDKYVTTVKKESEEIIKLPPLPSFEIIEDENCPAKDFYVSRVAKITQNQIQSLHNFNIQNINGNMSENYIDRNTKPDRIVPQYNHLSFESIPKNLIGWNCDFKSKRKKVFTNGVFLGCKRAKNPPNQNEFRKIKIVNGSQKGFNISDGSDSRENSSPELLTDDSCSSLGDFHQVTSHLNAATPNRIVLTIKKTLNKRKSIENKENLYIEENLKFNGHTERTAMKSMLIKKRDLVSRILSLTDDLYLETKFPVLRCPSDETTTIFMAHEMSPLPKLLKVSEDFVVESAPAPASSSDTDYTDTESDTDMSENSNVSEASSEESDSSSNIELSNDVDIPINSVIVPESNISAVQESSENENFREWYETLQVRSYNNELLTILPYVIFD</sequence>
<dbReference type="InterPro" id="IPR001523">
    <property type="entry name" value="Paired_dom"/>
</dbReference>
<dbReference type="SUPFAM" id="SSF46689">
    <property type="entry name" value="Homeodomain-like"/>
    <property type="match status" value="3"/>
</dbReference>
<feature type="compositionally biased region" description="Polar residues" evidence="12">
    <location>
        <begin position="417"/>
        <end position="427"/>
    </location>
</feature>
<dbReference type="EnsemblMetazoa" id="MESCA003564-RA">
    <property type="protein sequence ID" value="MESCA003564-PA"/>
    <property type="gene ID" value="MESCA003564"/>
</dbReference>
<feature type="domain" description="Homeobox" evidence="13">
    <location>
        <begin position="267"/>
        <end position="332"/>
    </location>
</feature>
<evidence type="ECO:0000259" key="13">
    <source>
        <dbReference type="PROSITE" id="PS50071"/>
    </source>
</evidence>
<dbReference type="Gene3D" id="1.20.930.10">
    <property type="entry name" value="Conserved domain common to transcription factors TFIIS, elongin A, CRSP70"/>
    <property type="match status" value="1"/>
</dbReference>
<keyword evidence="17" id="KW-1185">Reference proteome</keyword>
<dbReference type="GO" id="GO:0009791">
    <property type="term" value="P:post-embryonic development"/>
    <property type="evidence" value="ECO:0007669"/>
    <property type="project" value="UniProtKB-ARBA"/>
</dbReference>
<dbReference type="GO" id="GO:0000978">
    <property type="term" value="F:RNA polymerase II cis-regulatory region sequence-specific DNA binding"/>
    <property type="evidence" value="ECO:0007669"/>
    <property type="project" value="TreeGrafter"/>
</dbReference>
<keyword evidence="7" id="KW-0804">Transcription</keyword>
<dbReference type="Gene3D" id="1.10.10.60">
    <property type="entry name" value="Homeodomain-like"/>
    <property type="match status" value="1"/>
</dbReference>
<keyword evidence="4" id="KW-0563">Paired box</keyword>
<dbReference type="Pfam" id="PF00292">
    <property type="entry name" value="PAX"/>
    <property type="match status" value="1"/>
</dbReference>
<protein>
    <recommendedName>
        <fullName evidence="18">Mediator of RNA polymerase II transcription subunit 26</fullName>
    </recommendedName>
</protein>
<feature type="compositionally biased region" description="Low complexity" evidence="12">
    <location>
        <begin position="714"/>
        <end position="730"/>
    </location>
</feature>
<feature type="region of interest" description="Disordered" evidence="12">
    <location>
        <begin position="331"/>
        <end position="427"/>
    </location>
</feature>
<evidence type="ECO:0000256" key="4">
    <source>
        <dbReference type="ARBA" id="ARBA00022724"/>
    </source>
</evidence>
<dbReference type="FunFam" id="1.10.10.10:FF:000003">
    <property type="entry name" value="Paired box protein Pax-6"/>
    <property type="match status" value="1"/>
</dbReference>
<feature type="region of interest" description="Disordered" evidence="12">
    <location>
        <begin position="651"/>
        <end position="677"/>
    </location>
</feature>
<dbReference type="EMBL" id="CAQQ02395052">
    <property type="status" value="NOT_ANNOTATED_CDS"/>
    <property type="molecule type" value="Genomic_DNA"/>
</dbReference>
<organism evidence="16 17">
    <name type="scientific">Megaselia scalaris</name>
    <name type="common">Humpbacked fly</name>
    <name type="synonym">Phora scalaris</name>
    <dbReference type="NCBI Taxonomy" id="36166"/>
    <lineage>
        <taxon>Eukaryota</taxon>
        <taxon>Metazoa</taxon>
        <taxon>Ecdysozoa</taxon>
        <taxon>Arthropoda</taxon>
        <taxon>Hexapoda</taxon>
        <taxon>Insecta</taxon>
        <taxon>Pterygota</taxon>
        <taxon>Neoptera</taxon>
        <taxon>Endopterygota</taxon>
        <taxon>Diptera</taxon>
        <taxon>Brachycera</taxon>
        <taxon>Muscomorpha</taxon>
        <taxon>Platypezoidea</taxon>
        <taxon>Phoridae</taxon>
        <taxon>Megaseliini</taxon>
        <taxon>Megaselia</taxon>
    </lineage>
</organism>
<accession>T1GJB9</accession>
<evidence type="ECO:0000259" key="15">
    <source>
        <dbReference type="PROSITE" id="PS51319"/>
    </source>
</evidence>
<evidence type="ECO:0000256" key="10">
    <source>
        <dbReference type="PROSITE-ProRule" id="PRU00649"/>
    </source>
</evidence>
<feature type="compositionally biased region" description="Acidic residues" evidence="12">
    <location>
        <begin position="1178"/>
        <end position="1188"/>
    </location>
</feature>
<dbReference type="GO" id="GO:0000981">
    <property type="term" value="F:DNA-binding transcription factor activity, RNA polymerase II-specific"/>
    <property type="evidence" value="ECO:0007669"/>
    <property type="project" value="TreeGrafter"/>
</dbReference>
<evidence type="ECO:0000259" key="14">
    <source>
        <dbReference type="PROSITE" id="PS51057"/>
    </source>
</evidence>
<dbReference type="SUPFAM" id="SSF47676">
    <property type="entry name" value="Conserved domain common to transcription factors TFIIS, elongin A, CRSP70"/>
    <property type="match status" value="1"/>
</dbReference>
<keyword evidence="3" id="KW-0217">Developmental protein</keyword>
<dbReference type="InterPro" id="IPR035441">
    <property type="entry name" value="TFIIS/LEDGF_dom_sf"/>
</dbReference>
<dbReference type="Pfam" id="PF00046">
    <property type="entry name" value="Homeodomain"/>
    <property type="match status" value="1"/>
</dbReference>
<dbReference type="InterPro" id="IPR043565">
    <property type="entry name" value="PAX_fam"/>
</dbReference>
<dbReference type="SMART" id="SM00389">
    <property type="entry name" value="HOX"/>
    <property type="match status" value="1"/>
</dbReference>
<evidence type="ECO:0000256" key="8">
    <source>
        <dbReference type="ARBA" id="ARBA00023242"/>
    </source>
</evidence>
<feature type="DNA-binding region" description="Homeobox" evidence="9">
    <location>
        <begin position="269"/>
        <end position="333"/>
    </location>
</feature>
<feature type="compositionally biased region" description="Basic and acidic residues" evidence="12">
    <location>
        <begin position="241"/>
        <end position="254"/>
    </location>
</feature>
<reference evidence="17" key="1">
    <citation type="submission" date="2013-02" db="EMBL/GenBank/DDBJ databases">
        <authorList>
            <person name="Hughes D."/>
        </authorList>
    </citation>
    <scope>NUCLEOTIDE SEQUENCE</scope>
    <source>
        <strain>Durham</strain>
        <strain evidence="17">NC isolate 2 -- Noor lab</strain>
    </source>
</reference>
<feature type="region of interest" description="Disordered" evidence="12">
    <location>
        <begin position="596"/>
        <end position="618"/>
    </location>
</feature>
<reference evidence="16" key="2">
    <citation type="submission" date="2015-06" db="UniProtKB">
        <authorList>
            <consortium name="EnsemblMetazoa"/>
        </authorList>
    </citation>
    <scope>IDENTIFICATION</scope>
</reference>
<name>T1GJB9_MEGSC</name>
<dbReference type="PANTHER" id="PTHR45636:SF41">
    <property type="entry name" value="PAIRED BOX PROTEIN PAX-6-RELATED"/>
    <property type="match status" value="1"/>
</dbReference>
<keyword evidence="9 11" id="KW-0371">Homeobox</keyword>
<proteinExistence type="inferred from homology"/>
<feature type="compositionally biased region" description="Low complexity" evidence="12">
    <location>
        <begin position="382"/>
        <end position="395"/>
    </location>
</feature>
<feature type="domain" description="Paired" evidence="14">
    <location>
        <begin position="24"/>
        <end position="153"/>
    </location>
</feature>
<feature type="region of interest" description="Disordered" evidence="12">
    <location>
        <begin position="713"/>
        <end position="732"/>
    </location>
</feature>
<feature type="domain" description="TFIIS N-terminal" evidence="15">
    <location>
        <begin position="514"/>
        <end position="588"/>
    </location>
</feature>
<evidence type="ECO:0000256" key="12">
    <source>
        <dbReference type="SAM" id="MobiDB-lite"/>
    </source>
</evidence>
<dbReference type="CDD" id="cd00086">
    <property type="entry name" value="homeodomain"/>
    <property type="match status" value="1"/>
</dbReference>
<evidence type="ECO:0000256" key="2">
    <source>
        <dbReference type="ARBA" id="ARBA00005733"/>
    </source>
</evidence>
<comment type="subcellular location">
    <subcellularLocation>
        <location evidence="1 10 11">Nucleus</location>
    </subcellularLocation>
</comment>
<evidence type="ECO:0000256" key="3">
    <source>
        <dbReference type="ARBA" id="ARBA00022473"/>
    </source>
</evidence>
<keyword evidence="8 10" id="KW-0539">Nucleus</keyword>
<feature type="region of interest" description="Disordered" evidence="12">
    <location>
        <begin position="1168"/>
        <end position="1210"/>
    </location>
</feature>
<dbReference type="AlphaFoldDB" id="T1GJB9"/>
<dbReference type="Pfam" id="PF08711">
    <property type="entry name" value="Med26"/>
    <property type="match status" value="1"/>
</dbReference>
<evidence type="ECO:0000256" key="6">
    <source>
        <dbReference type="ARBA" id="ARBA00023125"/>
    </source>
</evidence>
<dbReference type="PRINTS" id="PR00027">
    <property type="entry name" value="PAIREDBOX"/>
</dbReference>
<evidence type="ECO:0000256" key="5">
    <source>
        <dbReference type="ARBA" id="ARBA00023015"/>
    </source>
</evidence>
<evidence type="ECO:0000256" key="7">
    <source>
        <dbReference type="ARBA" id="ARBA00023163"/>
    </source>
</evidence>
<dbReference type="SMART" id="SM00351">
    <property type="entry name" value="PAX"/>
    <property type="match status" value="1"/>
</dbReference>
<dbReference type="PROSITE" id="PS50071">
    <property type="entry name" value="HOMEOBOX_2"/>
    <property type="match status" value="1"/>
</dbReference>
<dbReference type="Gene3D" id="1.10.10.10">
    <property type="entry name" value="Winged helix-like DNA-binding domain superfamily/Winged helix DNA-binding domain"/>
    <property type="match status" value="2"/>
</dbReference>
<dbReference type="Proteomes" id="UP000015102">
    <property type="component" value="Unassembled WGS sequence"/>
</dbReference>
<feature type="compositionally biased region" description="Low complexity" evidence="12">
    <location>
        <begin position="1168"/>
        <end position="1177"/>
    </location>
</feature>
<dbReference type="HOGENOM" id="CLU_264387_0_0_1"/>
<dbReference type="PROSITE" id="PS51319">
    <property type="entry name" value="TFIIS_N"/>
    <property type="match status" value="1"/>
</dbReference>
<dbReference type="InterPro" id="IPR009057">
    <property type="entry name" value="Homeodomain-like_sf"/>
</dbReference>
<evidence type="ECO:0000313" key="16">
    <source>
        <dbReference type="EnsemblMetazoa" id="MESCA003564-PA"/>
    </source>
</evidence>
<evidence type="ECO:0000313" key="17">
    <source>
        <dbReference type="Proteomes" id="UP000015102"/>
    </source>
</evidence>
<feature type="compositionally biased region" description="Basic and acidic residues" evidence="12">
    <location>
        <begin position="331"/>
        <end position="342"/>
    </location>
</feature>
<dbReference type="InterPro" id="IPR017923">
    <property type="entry name" value="TFIIS_N"/>
</dbReference>
<dbReference type="PANTHER" id="PTHR45636">
    <property type="entry name" value="PAIRED BOX PROTEIN PAX-6-RELATED-RELATED"/>
    <property type="match status" value="1"/>
</dbReference>
<evidence type="ECO:0000256" key="9">
    <source>
        <dbReference type="PROSITE-ProRule" id="PRU00108"/>
    </source>
</evidence>
<evidence type="ECO:0008006" key="18">
    <source>
        <dbReference type="Google" id="ProtNLM"/>
    </source>
</evidence>